<dbReference type="Gene3D" id="3.50.50.60">
    <property type="entry name" value="FAD/NAD(P)-binding domain"/>
    <property type="match status" value="1"/>
</dbReference>
<sequence>VLVDWTVRDQVLQGGRITVLDGTETLELIGDGTRVTGVTVRPDGGGPAERLEADLVVDATGRGSSLRPWLERHGVGPVQQDLVDSGIMYATRPFRAPVDLADFPLVSVYGDHRRPDPGRNGLLFPVEGNRWLVTLSSTRGGEPPADEDTFLDFAAGLRHPVIADLLRLAEPDGPVRRSRTTSNRRLYFDRLAQWPDGLVAVGDAMTAFNPV</sequence>
<name>D3XNY2_9ACTN</name>
<reference evidence="1" key="1">
    <citation type="journal article" date="2011" name="Appl. Environ. Microbiol.">
        <title>Genetic screening strategy for rapid access to polyether ionophore producers and products in actinomycetes.</title>
        <authorList>
            <person name="Wang H."/>
            <person name="Liu N."/>
            <person name="Xi L."/>
            <person name="Rong X."/>
            <person name="Ruan J."/>
            <person name="Huang Y."/>
        </authorList>
    </citation>
    <scope>NUCLEOTIDE SEQUENCE</scope>
    <source>
        <strain evidence="1">FXJ1.262</strain>
    </source>
</reference>
<protein>
    <submittedName>
        <fullName evidence="1">Putative polyether-specific epoxidase</fullName>
    </submittedName>
</protein>
<proteinExistence type="predicted"/>
<dbReference type="PANTHER" id="PTHR43422">
    <property type="entry name" value="THIAMINE THIAZOLE SYNTHASE"/>
    <property type="match status" value="1"/>
</dbReference>
<accession>D3XNY2</accession>
<dbReference type="EMBL" id="GU372917">
    <property type="protein sequence ID" value="ADC68525.1"/>
    <property type="molecule type" value="Genomic_DNA"/>
</dbReference>
<evidence type="ECO:0000313" key="1">
    <source>
        <dbReference type="EMBL" id="ADC68525.1"/>
    </source>
</evidence>
<feature type="non-terminal residue" evidence="1">
    <location>
        <position position="211"/>
    </location>
</feature>
<organism evidence="1">
    <name type="scientific">Micromonospora sp. FXJ1.262</name>
    <dbReference type="NCBI Taxonomy" id="641017"/>
    <lineage>
        <taxon>Bacteria</taxon>
        <taxon>Bacillati</taxon>
        <taxon>Actinomycetota</taxon>
        <taxon>Actinomycetes</taxon>
        <taxon>Micromonosporales</taxon>
        <taxon>Micromonosporaceae</taxon>
        <taxon>Micromonospora</taxon>
    </lineage>
</organism>
<feature type="non-terminal residue" evidence="1">
    <location>
        <position position="1"/>
    </location>
</feature>
<dbReference type="AlphaFoldDB" id="D3XNY2"/>
<gene>
    <name evidence="1" type="primary">epo</name>
</gene>
<dbReference type="PANTHER" id="PTHR43422:SF3">
    <property type="entry name" value="THIAMINE THIAZOLE SYNTHASE"/>
    <property type="match status" value="1"/>
</dbReference>
<dbReference type="InterPro" id="IPR036188">
    <property type="entry name" value="FAD/NAD-bd_sf"/>
</dbReference>
<dbReference type="SUPFAM" id="SSF51905">
    <property type="entry name" value="FAD/NAD(P)-binding domain"/>
    <property type="match status" value="1"/>
</dbReference>